<gene>
    <name evidence="1" type="ORF">EYF80_009834</name>
</gene>
<reference evidence="1 2" key="1">
    <citation type="submission" date="2019-03" db="EMBL/GenBank/DDBJ databases">
        <title>First draft genome of Liparis tanakae, snailfish: a comprehensive survey of snailfish specific genes.</title>
        <authorList>
            <person name="Kim W."/>
            <person name="Song I."/>
            <person name="Jeong J.-H."/>
            <person name="Kim D."/>
            <person name="Kim S."/>
            <person name="Ryu S."/>
            <person name="Song J.Y."/>
            <person name="Lee S.K."/>
        </authorList>
    </citation>
    <scope>NUCLEOTIDE SEQUENCE [LARGE SCALE GENOMIC DNA]</scope>
    <source>
        <tissue evidence="1">Muscle</tissue>
    </source>
</reference>
<proteinExistence type="predicted"/>
<dbReference type="AlphaFoldDB" id="A0A4Z2IPR6"/>
<organism evidence="1 2">
    <name type="scientific">Liparis tanakae</name>
    <name type="common">Tanaka's snailfish</name>
    <dbReference type="NCBI Taxonomy" id="230148"/>
    <lineage>
        <taxon>Eukaryota</taxon>
        <taxon>Metazoa</taxon>
        <taxon>Chordata</taxon>
        <taxon>Craniata</taxon>
        <taxon>Vertebrata</taxon>
        <taxon>Euteleostomi</taxon>
        <taxon>Actinopterygii</taxon>
        <taxon>Neopterygii</taxon>
        <taxon>Teleostei</taxon>
        <taxon>Neoteleostei</taxon>
        <taxon>Acanthomorphata</taxon>
        <taxon>Eupercaria</taxon>
        <taxon>Perciformes</taxon>
        <taxon>Cottioidei</taxon>
        <taxon>Cottales</taxon>
        <taxon>Liparidae</taxon>
        <taxon>Liparis</taxon>
    </lineage>
</organism>
<keyword evidence="2" id="KW-1185">Reference proteome</keyword>
<sequence length="103" mass="10856">MATRRTDVLLLSAVDFATGRTFCERSSVGYLAAALAALKSASHDLYAKTRRPPVGVLVLITSCNTGSRPLWARRWKVKANHSGVAVTPAGRAPANAAASSCSR</sequence>
<protein>
    <submittedName>
        <fullName evidence="1">Uncharacterized protein</fullName>
    </submittedName>
</protein>
<dbReference type="Proteomes" id="UP000314294">
    <property type="component" value="Unassembled WGS sequence"/>
</dbReference>
<evidence type="ECO:0000313" key="1">
    <source>
        <dbReference type="EMBL" id="TNN79797.1"/>
    </source>
</evidence>
<comment type="caution">
    <text evidence="1">The sequence shown here is derived from an EMBL/GenBank/DDBJ whole genome shotgun (WGS) entry which is preliminary data.</text>
</comment>
<accession>A0A4Z2IPR6</accession>
<name>A0A4Z2IPR6_9TELE</name>
<evidence type="ECO:0000313" key="2">
    <source>
        <dbReference type="Proteomes" id="UP000314294"/>
    </source>
</evidence>
<dbReference type="EMBL" id="SRLO01000060">
    <property type="protein sequence ID" value="TNN79797.1"/>
    <property type="molecule type" value="Genomic_DNA"/>
</dbReference>